<keyword evidence="3" id="KW-1185">Reference proteome</keyword>
<dbReference type="InterPro" id="IPR036895">
    <property type="entry name" value="Uracil-DNA_glycosylase-like_sf"/>
</dbReference>
<gene>
    <name evidence="2" type="ORF">SAMN05660330_04240</name>
</gene>
<proteinExistence type="predicted"/>
<dbReference type="Gene3D" id="3.40.470.10">
    <property type="entry name" value="Uracil-DNA glycosylase-like domain"/>
    <property type="match status" value="1"/>
</dbReference>
<feature type="domain" description="DUF4268" evidence="1">
    <location>
        <begin position="7"/>
        <end position="139"/>
    </location>
</feature>
<dbReference type="OrthoDB" id="570199at2"/>
<name>A0A1H0VUX5_9BACT</name>
<evidence type="ECO:0000259" key="1">
    <source>
        <dbReference type="Pfam" id="PF14088"/>
    </source>
</evidence>
<dbReference type="Pfam" id="PF14088">
    <property type="entry name" value="DUF4268"/>
    <property type="match status" value="1"/>
</dbReference>
<protein>
    <recommendedName>
        <fullName evidence="1">DUF4268 domain-containing protein</fullName>
    </recommendedName>
</protein>
<dbReference type="Proteomes" id="UP000199073">
    <property type="component" value="Unassembled WGS sequence"/>
</dbReference>
<accession>A0A1H0VUX5</accession>
<organism evidence="2 3">
    <name type="scientific">Desulforhopalus singaporensis</name>
    <dbReference type="NCBI Taxonomy" id="91360"/>
    <lineage>
        <taxon>Bacteria</taxon>
        <taxon>Pseudomonadati</taxon>
        <taxon>Thermodesulfobacteriota</taxon>
        <taxon>Desulfobulbia</taxon>
        <taxon>Desulfobulbales</taxon>
        <taxon>Desulfocapsaceae</taxon>
        <taxon>Desulforhopalus</taxon>
    </lineage>
</organism>
<evidence type="ECO:0000313" key="2">
    <source>
        <dbReference type="EMBL" id="SDP81945.1"/>
    </source>
</evidence>
<dbReference type="AlphaFoldDB" id="A0A1H0VUX5"/>
<dbReference type="RefSeq" id="WP_092226119.1">
    <property type="nucleotide sequence ID" value="NZ_FNJI01000065.1"/>
</dbReference>
<sequence>MSSEQEKRFFWKQFLDVAKQTTDLYQNSAIRKNKHYIHISTGMAGLYYSTTCKLNESWVEVCIQRKDDSEELYDDIKRHQQIIEHKFGEPLRWVNEGAKQRCKIMTCSVPRGRADHDITGLSRILAERTMRFYDAIHQYLPAQNRVEANAEKQPTAAKTNIRSKAHKVVPEKKVQLQSEYIYTAKNISAVEALFKKSMECRSCFERGMAVQANIDIAQPRLIGKNYFSSIHRIMIIALNPGAGNSPEKRKSNKNFSQWLHDYRDGKKSLDELFAFQTEYMQCWGTPPGRYLHYYCDGLGLLLANIAMANIAWCADANNRYPAGMLNECFSRHTEPLIKLLAPSIVILSGGPAHKFTEKIKQVLPGCSVIKTLHYAHREGRHIEEQHLRSVREQIAQYSG</sequence>
<evidence type="ECO:0000313" key="3">
    <source>
        <dbReference type="Proteomes" id="UP000199073"/>
    </source>
</evidence>
<reference evidence="2 3" key="1">
    <citation type="submission" date="2016-10" db="EMBL/GenBank/DDBJ databases">
        <authorList>
            <person name="de Groot N.N."/>
        </authorList>
    </citation>
    <scope>NUCLEOTIDE SEQUENCE [LARGE SCALE GENOMIC DNA]</scope>
    <source>
        <strain evidence="2 3">DSM 12130</strain>
    </source>
</reference>
<dbReference type="EMBL" id="FNJI01000065">
    <property type="protein sequence ID" value="SDP81945.1"/>
    <property type="molecule type" value="Genomic_DNA"/>
</dbReference>
<dbReference type="InterPro" id="IPR025364">
    <property type="entry name" value="DUF4268"/>
</dbReference>